<dbReference type="AlphaFoldDB" id="A0AB34PBY9"/>
<name>A0AB34PBY9_9XANT</name>
<comment type="caution">
    <text evidence="1">The sequence shown here is derived from an EMBL/GenBank/DDBJ whole genome shotgun (WGS) entry which is preliminary data.</text>
</comment>
<reference evidence="1 2" key="1">
    <citation type="submission" date="2014-10" db="EMBL/GenBank/DDBJ databases">
        <title>Genome sequence of a Xanthomonas strain that is pathogenic on beans.</title>
        <authorList>
            <person name="Aritua V."/>
            <person name="Sapp M."/>
            <person name="Harrison J."/>
            <person name="Smith J."/>
            <person name="Studholme D."/>
        </authorList>
    </citation>
    <scope>NUCLEOTIDE SEQUENCE [LARGE SCALE GENOMIC DNA]</scope>
    <source>
        <strain evidence="1 2">Nyagatare</strain>
    </source>
</reference>
<organism evidence="1 2">
    <name type="scientific">Xanthomonas cannabis pv. phaseoli</name>
    <dbReference type="NCBI Taxonomy" id="1885902"/>
    <lineage>
        <taxon>Bacteria</taxon>
        <taxon>Pseudomonadati</taxon>
        <taxon>Pseudomonadota</taxon>
        <taxon>Gammaproteobacteria</taxon>
        <taxon>Lysobacterales</taxon>
        <taxon>Lysobacteraceae</taxon>
        <taxon>Xanthomonas</taxon>
    </lineage>
</organism>
<dbReference type="EMBL" id="JRQI01000009">
    <property type="protein sequence ID" value="KGK59082.1"/>
    <property type="molecule type" value="Genomic_DNA"/>
</dbReference>
<gene>
    <name evidence="1" type="ORF">NC00_03765</name>
</gene>
<accession>A0AB34PBY9</accession>
<evidence type="ECO:0000313" key="2">
    <source>
        <dbReference type="Proteomes" id="UP000029879"/>
    </source>
</evidence>
<protein>
    <submittedName>
        <fullName evidence="1">Uncharacterized protein</fullName>
    </submittedName>
</protein>
<sequence>MRGMRSGRRASARRSIDMSISALALQLTQLSQRGGADRTAARAYGEAALLHFQPRLGRLRRPQFQPRRCAPDG</sequence>
<proteinExistence type="predicted"/>
<dbReference type="Proteomes" id="UP000029879">
    <property type="component" value="Unassembled WGS sequence"/>
</dbReference>
<evidence type="ECO:0000313" key="1">
    <source>
        <dbReference type="EMBL" id="KGK59082.1"/>
    </source>
</evidence>